<evidence type="ECO:0000313" key="4">
    <source>
        <dbReference type="Proteomes" id="UP000025227"/>
    </source>
</evidence>
<feature type="signal peptide" evidence="3">
    <location>
        <begin position="1"/>
        <end position="23"/>
    </location>
</feature>
<name>A0A7I4Y322_HAECO</name>
<evidence type="ECO:0000256" key="1">
    <source>
        <dbReference type="SAM" id="MobiDB-lite"/>
    </source>
</evidence>
<sequence>MKSLVLIYHCLLMLNLMLYCEQALDYNNCPNINKNDISGGFCFKVHVYKSSFDGRAQCHIFNHTEFGVKERGSSPIRAGPACKLYQNTYRDRNGTLYRQLRCFCAYGDEGRCANKIGTQLKNHAYDAPHCWMKIGDYVTNLLSRTTTTSSEKPETVTTTRSATTITMRTTATAAAPTTTAPSNTTTTTTSTDTTTTVTATTPTTTAATTTSSATTKTTTSTTTSTTTTATTPVATTLRATLSTAVKTPKTNTTASSSMASTISTTTSSKSPYFTEFIKSTTSLTEKYTKSVFIPTTVLTELPQVTETTTTTEESDETTTTEYYDPGRITTIWITRERGYRRKLKELDNQLIERLAILFTLMTIILLIQARLFEKLRDHLEFYSYGQRRSVPPIP</sequence>
<proteinExistence type="predicted"/>
<accession>A0A7I4Y322</accession>
<organism evidence="4 5">
    <name type="scientific">Haemonchus contortus</name>
    <name type="common">Barber pole worm</name>
    <dbReference type="NCBI Taxonomy" id="6289"/>
    <lineage>
        <taxon>Eukaryota</taxon>
        <taxon>Metazoa</taxon>
        <taxon>Ecdysozoa</taxon>
        <taxon>Nematoda</taxon>
        <taxon>Chromadorea</taxon>
        <taxon>Rhabditida</taxon>
        <taxon>Rhabditina</taxon>
        <taxon>Rhabditomorpha</taxon>
        <taxon>Strongyloidea</taxon>
        <taxon>Trichostrongylidae</taxon>
        <taxon>Haemonchus</taxon>
    </lineage>
</organism>
<dbReference type="WBParaSite" id="HCON_00038675-00001">
    <property type="protein sequence ID" value="HCON_00038675-00001"/>
    <property type="gene ID" value="HCON_00038675"/>
</dbReference>
<evidence type="ECO:0000256" key="3">
    <source>
        <dbReference type="SAM" id="SignalP"/>
    </source>
</evidence>
<reference evidence="5" key="1">
    <citation type="submission" date="2020-12" db="UniProtKB">
        <authorList>
            <consortium name="WormBaseParasite"/>
        </authorList>
    </citation>
    <scope>IDENTIFICATION</scope>
    <source>
        <strain evidence="5">MHco3</strain>
    </source>
</reference>
<keyword evidence="2" id="KW-0812">Transmembrane</keyword>
<keyword evidence="2" id="KW-0472">Membrane</keyword>
<dbReference type="AlphaFoldDB" id="A0A7I4Y322"/>
<protein>
    <submittedName>
        <fullName evidence="5">Mucin-5AC-like</fullName>
    </submittedName>
</protein>
<evidence type="ECO:0000313" key="5">
    <source>
        <dbReference type="WBParaSite" id="HCON_00038675-00001"/>
    </source>
</evidence>
<dbReference type="Proteomes" id="UP000025227">
    <property type="component" value="Unplaced"/>
</dbReference>
<feature type="transmembrane region" description="Helical" evidence="2">
    <location>
        <begin position="354"/>
        <end position="372"/>
    </location>
</feature>
<feature type="region of interest" description="Disordered" evidence="1">
    <location>
        <begin position="169"/>
        <end position="226"/>
    </location>
</feature>
<evidence type="ECO:0000256" key="2">
    <source>
        <dbReference type="SAM" id="Phobius"/>
    </source>
</evidence>
<feature type="chain" id="PRO_5029896341" evidence="3">
    <location>
        <begin position="24"/>
        <end position="394"/>
    </location>
</feature>
<keyword evidence="3" id="KW-0732">Signal</keyword>
<keyword evidence="2" id="KW-1133">Transmembrane helix</keyword>
<keyword evidence="4" id="KW-1185">Reference proteome</keyword>